<organism evidence="11 12">
    <name type="scientific">Bordetella genomosp. 10</name>
    <dbReference type="NCBI Taxonomy" id="1416804"/>
    <lineage>
        <taxon>Bacteria</taxon>
        <taxon>Pseudomonadati</taxon>
        <taxon>Pseudomonadota</taxon>
        <taxon>Betaproteobacteria</taxon>
        <taxon>Burkholderiales</taxon>
        <taxon>Alcaligenaceae</taxon>
        <taxon>Bordetella</taxon>
    </lineage>
</organism>
<dbReference type="PANTHER" id="PTHR33121">
    <property type="entry name" value="CYCLIC DI-GMP PHOSPHODIESTERASE PDEF"/>
    <property type="match status" value="1"/>
</dbReference>
<keyword evidence="7 8" id="KW-0472">Membrane</keyword>
<feature type="transmembrane region" description="Helical" evidence="8">
    <location>
        <begin position="312"/>
        <end position="334"/>
    </location>
</feature>
<feature type="domain" description="EAL" evidence="9">
    <location>
        <begin position="454"/>
        <end position="708"/>
    </location>
</feature>
<evidence type="ECO:0008006" key="13">
    <source>
        <dbReference type="Google" id="ProtNLM"/>
    </source>
</evidence>
<gene>
    <name evidence="11" type="ORF">CAL29_21465</name>
</gene>
<dbReference type="InterPro" id="IPR004501">
    <property type="entry name" value="PTS_EIIC_3"/>
</dbReference>
<evidence type="ECO:0000313" key="12">
    <source>
        <dbReference type="Proteomes" id="UP000216020"/>
    </source>
</evidence>
<dbReference type="InterPro" id="IPR001633">
    <property type="entry name" value="EAL_dom"/>
</dbReference>
<dbReference type="Pfam" id="PF02378">
    <property type="entry name" value="PTS_EIIC"/>
    <property type="match status" value="1"/>
</dbReference>
<evidence type="ECO:0000256" key="7">
    <source>
        <dbReference type="ARBA" id="ARBA00023136"/>
    </source>
</evidence>
<evidence type="ECO:0000256" key="4">
    <source>
        <dbReference type="ARBA" id="ARBA00022597"/>
    </source>
</evidence>
<dbReference type="GO" id="GO:0009401">
    <property type="term" value="P:phosphoenolpyruvate-dependent sugar phosphotransferase system"/>
    <property type="evidence" value="ECO:0007669"/>
    <property type="project" value="InterPro"/>
</dbReference>
<feature type="domain" description="PTS EIIC type-3" evidence="10">
    <location>
        <begin position="1"/>
        <end position="408"/>
    </location>
</feature>
<dbReference type="GO" id="GO:0005886">
    <property type="term" value="C:plasma membrane"/>
    <property type="evidence" value="ECO:0007669"/>
    <property type="project" value="UniProtKB-SubCell"/>
</dbReference>
<sequence>MWPRLQSALERLGKTPYFIALQRGLILSLPLILLGAIASLVKNLPSRFLRQQLSQLSAFDIPHICDHVIAATQNIASLVVLMGFSIALTHLHNDQPGRRHVNPATTATTVFACFFITALSDDSPASLTMLALDKGLLTALIVATLGGSLFLRLAAVDRLRGSVRALDNDPLVGDVVAVLPAGVATILVFAVAKVAFERLVPHGMFDAMLAATLQGHSGADDNIFVALAYLVASQILWFFGMHGPNLLYEVQARVFDPASAINIADVMAGNEPRELFTSLFFHFFTRMGGSGSTLCLIAALRLASNQLRNRRIALLGLLPAVFNINEPLLFGLPVVLNPSYAVPFVTVPVVQALIAYGALAAGWMPGTGVDINWTMPVLFSGYAVTGSWAGVIVQIVSLAVGTAIYIPFVRAADRLSLTGARDLIDRLQEMADSEESARPQKKLPPLNGLPSRMALALANDLGHALRTREQLFLEYQPQVEAATGKVTGVEALLRWRHPLYGSIAPSLTVALAEDLDAIGELDLRIMTLACEQRAAWRGKVAEDFVMSVNITPSHLLEAAFADQVCAILDATGLPPRMLKLEITEGTALGTAMHAIDGLNRLRAAGVRIALDDFGMGQTSLNYLRQLPLDTVKLDRSLATVGNGAVNSHIVDSLVKLSHTLGVLMIVEGVEEQIQLEQLIALGCTHFQGYYFSRPLAGEHCLAFIQARQHALPTAPLIAADGTGKKPVSLPVADTHGDAPVCAD</sequence>
<keyword evidence="6 8" id="KW-1133">Transmembrane helix</keyword>
<comment type="caution">
    <text evidence="11">The sequence shown here is derived from an EMBL/GenBank/DDBJ whole genome shotgun (WGS) entry which is preliminary data.</text>
</comment>
<keyword evidence="2" id="KW-0813">Transport</keyword>
<dbReference type="OrthoDB" id="9813903at2"/>
<evidence type="ECO:0000259" key="10">
    <source>
        <dbReference type="PROSITE" id="PS51105"/>
    </source>
</evidence>
<keyword evidence="4" id="KW-0762">Sugar transport</keyword>
<dbReference type="Proteomes" id="UP000216020">
    <property type="component" value="Unassembled WGS sequence"/>
</dbReference>
<feature type="transmembrane region" description="Helical" evidence="8">
    <location>
        <begin position="377"/>
        <end position="406"/>
    </location>
</feature>
<dbReference type="PANTHER" id="PTHR33121:SF70">
    <property type="entry name" value="SIGNALING PROTEIN YKOW"/>
    <property type="match status" value="1"/>
</dbReference>
<protein>
    <recommendedName>
        <fullName evidence="13">PTS lactose transporter subunit IIC</fullName>
    </recommendedName>
</protein>
<dbReference type="AlphaFoldDB" id="A0A261RZP8"/>
<evidence type="ECO:0000313" key="11">
    <source>
        <dbReference type="EMBL" id="OZI30578.1"/>
    </source>
</evidence>
<evidence type="ECO:0000259" key="9">
    <source>
        <dbReference type="PROSITE" id="PS50883"/>
    </source>
</evidence>
<proteinExistence type="predicted"/>
<feature type="transmembrane region" description="Helical" evidence="8">
    <location>
        <begin position="20"/>
        <end position="41"/>
    </location>
</feature>
<accession>A0A261RZP8</accession>
<name>A0A261RZP8_9BORD</name>
<evidence type="ECO:0000256" key="1">
    <source>
        <dbReference type="ARBA" id="ARBA00004651"/>
    </source>
</evidence>
<feature type="transmembrane region" description="Helical" evidence="8">
    <location>
        <begin position="223"/>
        <end position="240"/>
    </location>
</feature>
<reference evidence="12" key="1">
    <citation type="submission" date="2017-05" db="EMBL/GenBank/DDBJ databases">
        <title>Complete and WGS of Bordetella genogroups.</title>
        <authorList>
            <person name="Spilker T."/>
            <person name="Lipuma J."/>
        </authorList>
    </citation>
    <scope>NUCLEOTIDE SEQUENCE [LARGE SCALE GENOMIC DNA]</scope>
    <source>
        <strain evidence="12">AU16122</strain>
    </source>
</reference>
<keyword evidence="5 8" id="KW-0812">Transmembrane</keyword>
<evidence type="ECO:0000256" key="8">
    <source>
        <dbReference type="SAM" id="Phobius"/>
    </source>
</evidence>
<dbReference type="PROSITE" id="PS51105">
    <property type="entry name" value="PTS_EIIC_TYPE_3"/>
    <property type="match status" value="1"/>
</dbReference>
<keyword evidence="12" id="KW-1185">Reference proteome</keyword>
<evidence type="ECO:0000256" key="6">
    <source>
        <dbReference type="ARBA" id="ARBA00022989"/>
    </source>
</evidence>
<feature type="transmembrane region" description="Helical" evidence="8">
    <location>
        <begin position="175"/>
        <end position="196"/>
    </location>
</feature>
<feature type="transmembrane region" description="Helical" evidence="8">
    <location>
        <begin position="340"/>
        <end position="365"/>
    </location>
</feature>
<evidence type="ECO:0000256" key="3">
    <source>
        <dbReference type="ARBA" id="ARBA00022475"/>
    </source>
</evidence>
<keyword evidence="3" id="KW-1003">Cell membrane</keyword>
<dbReference type="Gene3D" id="3.20.20.450">
    <property type="entry name" value="EAL domain"/>
    <property type="match status" value="1"/>
</dbReference>
<dbReference type="CDD" id="cd01948">
    <property type="entry name" value="EAL"/>
    <property type="match status" value="1"/>
</dbReference>
<comment type="subcellular location">
    <subcellularLocation>
        <location evidence="1">Cell membrane</location>
        <topology evidence="1">Multi-pass membrane protein</topology>
    </subcellularLocation>
</comment>
<dbReference type="EMBL" id="NEVM01000005">
    <property type="protein sequence ID" value="OZI30578.1"/>
    <property type="molecule type" value="Genomic_DNA"/>
</dbReference>
<dbReference type="InterPro" id="IPR035919">
    <property type="entry name" value="EAL_sf"/>
</dbReference>
<dbReference type="InterPro" id="IPR003352">
    <property type="entry name" value="PTS_EIIC"/>
</dbReference>
<dbReference type="SUPFAM" id="SSF141868">
    <property type="entry name" value="EAL domain-like"/>
    <property type="match status" value="1"/>
</dbReference>
<dbReference type="GO" id="GO:0008982">
    <property type="term" value="F:protein-N(PI)-phosphohistidine-sugar phosphotransferase activity"/>
    <property type="evidence" value="ECO:0007669"/>
    <property type="project" value="InterPro"/>
</dbReference>
<dbReference type="SMART" id="SM00052">
    <property type="entry name" value="EAL"/>
    <property type="match status" value="1"/>
</dbReference>
<evidence type="ECO:0000256" key="5">
    <source>
        <dbReference type="ARBA" id="ARBA00022692"/>
    </source>
</evidence>
<evidence type="ECO:0000256" key="2">
    <source>
        <dbReference type="ARBA" id="ARBA00022448"/>
    </source>
</evidence>
<dbReference type="GO" id="GO:0071111">
    <property type="term" value="F:cyclic-guanylate-specific phosphodiesterase activity"/>
    <property type="evidence" value="ECO:0007669"/>
    <property type="project" value="InterPro"/>
</dbReference>
<dbReference type="PROSITE" id="PS50883">
    <property type="entry name" value="EAL"/>
    <property type="match status" value="1"/>
</dbReference>
<dbReference type="InterPro" id="IPR050706">
    <property type="entry name" value="Cyclic-di-GMP_PDE-like"/>
</dbReference>
<dbReference type="Pfam" id="PF00563">
    <property type="entry name" value="EAL"/>
    <property type="match status" value="1"/>
</dbReference>
<feature type="transmembrane region" description="Helical" evidence="8">
    <location>
        <begin position="136"/>
        <end position="155"/>
    </location>
</feature>